<organism evidence="3 4">
    <name type="scientific">Mycolicibacterium canariasense</name>
    <name type="common">Mycobacterium canariasense</name>
    <dbReference type="NCBI Taxonomy" id="228230"/>
    <lineage>
        <taxon>Bacteria</taxon>
        <taxon>Bacillati</taxon>
        <taxon>Actinomycetota</taxon>
        <taxon>Actinomycetes</taxon>
        <taxon>Mycobacteriales</taxon>
        <taxon>Mycobacteriaceae</taxon>
        <taxon>Mycolicibacterium</taxon>
    </lineage>
</organism>
<evidence type="ECO:0000313" key="4">
    <source>
        <dbReference type="Proteomes" id="UP000069443"/>
    </source>
</evidence>
<reference evidence="4" key="1">
    <citation type="journal article" date="2016" name="Genome Announc.">
        <title>Draft Genome Sequences of Five Rapidly Growing Mycobacterium Species, M. thermoresistibile, M. fortuitum subsp. acetamidolyticum, M. canariasense, M. brisbanense, and M. novocastrense.</title>
        <authorList>
            <person name="Katahira K."/>
            <person name="Ogura Y."/>
            <person name="Gotoh Y."/>
            <person name="Hayashi T."/>
        </authorList>
    </citation>
    <scope>NUCLEOTIDE SEQUENCE [LARGE SCALE GENOMIC DNA]</scope>
    <source>
        <strain evidence="4">JCM15298</strain>
    </source>
</reference>
<keyword evidence="4" id="KW-1185">Reference proteome</keyword>
<feature type="domain" description="Restriction endonuclease type IV Mrr" evidence="2">
    <location>
        <begin position="47"/>
        <end position="164"/>
    </location>
</feature>
<feature type="region of interest" description="Disordered" evidence="1">
    <location>
        <begin position="206"/>
        <end position="227"/>
    </location>
</feature>
<dbReference type="GO" id="GO:0009307">
    <property type="term" value="P:DNA restriction-modification system"/>
    <property type="evidence" value="ECO:0007669"/>
    <property type="project" value="InterPro"/>
</dbReference>
<dbReference type="Pfam" id="PF04471">
    <property type="entry name" value="Mrr_cat"/>
    <property type="match status" value="1"/>
</dbReference>
<accession>A0A117IAZ2</accession>
<dbReference type="AlphaFoldDB" id="A0A117IAZ2"/>
<dbReference type="GO" id="GO:0003677">
    <property type="term" value="F:DNA binding"/>
    <property type="evidence" value="ECO:0007669"/>
    <property type="project" value="InterPro"/>
</dbReference>
<evidence type="ECO:0000256" key="1">
    <source>
        <dbReference type="SAM" id="MobiDB-lite"/>
    </source>
</evidence>
<reference evidence="4" key="2">
    <citation type="submission" date="2016-02" db="EMBL/GenBank/DDBJ databases">
        <title>Draft genome sequence of five rapidly growing Mycobacterium species.</title>
        <authorList>
            <person name="Katahira K."/>
            <person name="Gotou Y."/>
            <person name="Iida K."/>
            <person name="Ogura Y."/>
            <person name="Hayashi T."/>
        </authorList>
    </citation>
    <scope>NUCLEOTIDE SEQUENCE [LARGE SCALE GENOMIC DNA]</scope>
    <source>
        <strain evidence="4">JCM15298</strain>
    </source>
</reference>
<evidence type="ECO:0000259" key="2">
    <source>
        <dbReference type="Pfam" id="PF04471"/>
    </source>
</evidence>
<gene>
    <name evidence="3" type="ORF">RMCC_4093</name>
</gene>
<name>A0A117IAZ2_MYCCR</name>
<proteinExistence type="predicted"/>
<dbReference type="GO" id="GO:0004519">
    <property type="term" value="F:endonuclease activity"/>
    <property type="evidence" value="ECO:0007669"/>
    <property type="project" value="InterPro"/>
</dbReference>
<dbReference type="Proteomes" id="UP000069443">
    <property type="component" value="Unassembled WGS sequence"/>
</dbReference>
<sequence>MAALVRARIYRALEAPRSLTVRSKEEQRPKPSDMWMIRAVHRYFADSPFQFEHFAADMWINSDPHVASVEVTRPSRDGGRDAIGEFRIGPNEDPVRLQFALEAKCYAPDAGGVGVKFVSRLARIKHREFGVFVTTAFVAAQAYQEVREDQDPIVFMTGKDLVQVLRRMGLFDEKSLAAYLSMQYPLVPTEHRVGGVDVAWPEEPIPVDSASELSGKPEGTPANEAKF</sequence>
<dbReference type="InterPro" id="IPR007560">
    <property type="entry name" value="Restrct_endonuc_IV_Mrr"/>
</dbReference>
<protein>
    <recommendedName>
        <fullName evidence="2">Restriction endonuclease type IV Mrr domain-containing protein</fullName>
    </recommendedName>
</protein>
<comment type="caution">
    <text evidence="3">The sequence shown here is derived from an EMBL/GenBank/DDBJ whole genome shotgun (WGS) entry which is preliminary data.</text>
</comment>
<dbReference type="STRING" id="228230.RMCC_4093"/>
<dbReference type="EMBL" id="BCSY01000069">
    <property type="protein sequence ID" value="GAS97127.1"/>
    <property type="molecule type" value="Genomic_DNA"/>
</dbReference>
<evidence type="ECO:0000313" key="3">
    <source>
        <dbReference type="EMBL" id="GAS97127.1"/>
    </source>
</evidence>
<dbReference type="Gene3D" id="3.40.1350.10">
    <property type="match status" value="1"/>
</dbReference>
<dbReference type="InterPro" id="IPR011856">
    <property type="entry name" value="tRNA_endonuc-like_dom_sf"/>
</dbReference>